<dbReference type="Proteomes" id="UP000887013">
    <property type="component" value="Unassembled WGS sequence"/>
</dbReference>
<protein>
    <submittedName>
        <fullName evidence="1">Uncharacterized protein</fullName>
    </submittedName>
</protein>
<dbReference type="AlphaFoldDB" id="A0A8X6N8A2"/>
<gene>
    <name evidence="1" type="ORF">NPIL_87091</name>
</gene>
<dbReference type="OrthoDB" id="10584599at2759"/>
<accession>A0A8X6N8A2</accession>
<proteinExistence type="predicted"/>
<evidence type="ECO:0000313" key="2">
    <source>
        <dbReference type="Proteomes" id="UP000887013"/>
    </source>
</evidence>
<sequence>MPKHDSPHLVISQKLPTFYVISSMDKTKELIAICHALTLTPFRNMDISFVVPFRKRRGPSKVTLAQHVIPENLLTFYTSSNTDTLAQSTKQSST</sequence>
<evidence type="ECO:0000313" key="1">
    <source>
        <dbReference type="EMBL" id="GFS99583.1"/>
    </source>
</evidence>
<organism evidence="1 2">
    <name type="scientific">Nephila pilipes</name>
    <name type="common">Giant wood spider</name>
    <name type="synonym">Nephila maculata</name>
    <dbReference type="NCBI Taxonomy" id="299642"/>
    <lineage>
        <taxon>Eukaryota</taxon>
        <taxon>Metazoa</taxon>
        <taxon>Ecdysozoa</taxon>
        <taxon>Arthropoda</taxon>
        <taxon>Chelicerata</taxon>
        <taxon>Arachnida</taxon>
        <taxon>Araneae</taxon>
        <taxon>Araneomorphae</taxon>
        <taxon>Entelegynae</taxon>
        <taxon>Araneoidea</taxon>
        <taxon>Nephilidae</taxon>
        <taxon>Nephila</taxon>
    </lineage>
</organism>
<name>A0A8X6N8A2_NEPPI</name>
<reference evidence="1" key="1">
    <citation type="submission" date="2020-08" db="EMBL/GenBank/DDBJ databases">
        <title>Multicomponent nature underlies the extraordinary mechanical properties of spider dragline silk.</title>
        <authorList>
            <person name="Kono N."/>
            <person name="Nakamura H."/>
            <person name="Mori M."/>
            <person name="Yoshida Y."/>
            <person name="Ohtoshi R."/>
            <person name="Malay A.D."/>
            <person name="Moran D.A.P."/>
            <person name="Tomita M."/>
            <person name="Numata K."/>
            <person name="Arakawa K."/>
        </authorList>
    </citation>
    <scope>NUCLEOTIDE SEQUENCE</scope>
</reference>
<dbReference type="EMBL" id="BMAW01055176">
    <property type="protein sequence ID" value="GFS99583.1"/>
    <property type="molecule type" value="Genomic_DNA"/>
</dbReference>
<comment type="caution">
    <text evidence="1">The sequence shown here is derived from an EMBL/GenBank/DDBJ whole genome shotgun (WGS) entry which is preliminary data.</text>
</comment>
<keyword evidence="2" id="KW-1185">Reference proteome</keyword>